<evidence type="ECO:0000256" key="1">
    <source>
        <dbReference type="ARBA" id="ARBA00022679"/>
    </source>
</evidence>
<proteinExistence type="predicted"/>
<evidence type="ECO:0000259" key="3">
    <source>
        <dbReference type="PROSITE" id="PS51186"/>
    </source>
</evidence>
<dbReference type="InterPro" id="IPR000182">
    <property type="entry name" value="GNAT_dom"/>
</dbReference>
<dbReference type="CDD" id="cd04301">
    <property type="entry name" value="NAT_SF"/>
    <property type="match status" value="1"/>
</dbReference>
<dbReference type="Proteomes" id="UP000278746">
    <property type="component" value="Unassembled WGS sequence"/>
</dbReference>
<dbReference type="RefSeq" id="WP_122897717.1">
    <property type="nucleotide sequence ID" value="NZ_RHIB01000001.1"/>
</dbReference>
<dbReference type="InterPro" id="IPR050680">
    <property type="entry name" value="YpeA/RimI_acetyltransf"/>
</dbReference>
<gene>
    <name evidence="4" type="ORF">EBO34_09725</name>
</gene>
<organism evidence="4 5">
    <name type="scientific">Alteribacter keqinensis</name>
    <dbReference type="NCBI Taxonomy" id="2483800"/>
    <lineage>
        <taxon>Bacteria</taxon>
        <taxon>Bacillati</taxon>
        <taxon>Bacillota</taxon>
        <taxon>Bacilli</taxon>
        <taxon>Bacillales</taxon>
        <taxon>Bacillaceae</taxon>
        <taxon>Alteribacter</taxon>
    </lineage>
</organism>
<dbReference type="InterPro" id="IPR016181">
    <property type="entry name" value="Acyl_CoA_acyltransferase"/>
</dbReference>
<dbReference type="OrthoDB" id="9796381at2"/>
<dbReference type="SUPFAM" id="SSF55729">
    <property type="entry name" value="Acyl-CoA N-acyltransferases (Nat)"/>
    <property type="match status" value="2"/>
</dbReference>
<dbReference type="Pfam" id="PF00583">
    <property type="entry name" value="Acetyltransf_1"/>
    <property type="match status" value="1"/>
</dbReference>
<protein>
    <submittedName>
        <fullName evidence="4">GNAT family N-acetyltransferase</fullName>
    </submittedName>
</protein>
<keyword evidence="2" id="KW-0012">Acyltransferase</keyword>
<feature type="domain" description="N-acetyltransferase" evidence="3">
    <location>
        <begin position="158"/>
        <end position="296"/>
    </location>
</feature>
<dbReference type="PROSITE" id="PS51186">
    <property type="entry name" value="GNAT"/>
    <property type="match status" value="1"/>
</dbReference>
<keyword evidence="5" id="KW-1185">Reference proteome</keyword>
<dbReference type="Gene3D" id="3.40.630.30">
    <property type="match status" value="2"/>
</dbReference>
<keyword evidence="1 4" id="KW-0808">Transferase</keyword>
<accession>A0A3M7TZ59</accession>
<name>A0A3M7TZ59_9BACI</name>
<dbReference type="EMBL" id="RHIB01000001">
    <property type="protein sequence ID" value="RNA70182.1"/>
    <property type="molecule type" value="Genomic_DNA"/>
</dbReference>
<evidence type="ECO:0000256" key="2">
    <source>
        <dbReference type="ARBA" id="ARBA00023315"/>
    </source>
</evidence>
<dbReference type="AlphaFoldDB" id="A0A3M7TZ59"/>
<evidence type="ECO:0000313" key="5">
    <source>
        <dbReference type="Proteomes" id="UP000278746"/>
    </source>
</evidence>
<reference evidence="4 5" key="1">
    <citation type="submission" date="2018-10" db="EMBL/GenBank/DDBJ databases">
        <title>Bacillus Keqinensis sp. nov., a moderately halophilic bacterium isolated from a saline-alkaline lake.</title>
        <authorList>
            <person name="Wang H."/>
        </authorList>
    </citation>
    <scope>NUCLEOTIDE SEQUENCE [LARGE SCALE GENOMIC DNA]</scope>
    <source>
        <strain evidence="4 5">KQ-3</strain>
    </source>
</reference>
<evidence type="ECO:0000313" key="4">
    <source>
        <dbReference type="EMBL" id="RNA70182.1"/>
    </source>
</evidence>
<dbReference type="GO" id="GO:0016747">
    <property type="term" value="F:acyltransferase activity, transferring groups other than amino-acyl groups"/>
    <property type="evidence" value="ECO:0007669"/>
    <property type="project" value="InterPro"/>
</dbReference>
<comment type="caution">
    <text evidence="4">The sequence shown here is derived from an EMBL/GenBank/DDBJ whole genome shotgun (WGS) entry which is preliminary data.</text>
</comment>
<sequence length="296" mass="34064">MKTIRKAEAADRAFIDQLCQWSWKEETQGLSYPRVKGLEELEAEVAEWGNTYGDTLYVVENKDYPVGFFGFLYEPGDKETYVIGPVFTKENHDERVFEWLFGQLEGEISEQFDTVILSINESNSLLLSTAEQREWKKGSRQIEMNIDVQGFEEGTSLIKVQPLHKGDRHYEDAARVLSLAGKWEKPVEQLDEYLGDFKMEAAYVTIDDRVAGAILWDHIEGTTFYRLEDVAVHEDFRNQGVASSLIEHTIEKAKEAAVHSLFLSVDEKNEGARKLYHRIGFFETIVSTSFRWQKGN</sequence>
<dbReference type="PANTHER" id="PTHR43420">
    <property type="entry name" value="ACETYLTRANSFERASE"/>
    <property type="match status" value="1"/>
</dbReference>